<accession>A0A1I7WSI0</accession>
<name>A0A1I7WSI0_HETBA</name>
<sequence length="46" mass="4887">MTEIFIVKHGGSTESHNADLSVNTGGLAQKVNTSVLTIHKYCLLAS</sequence>
<keyword evidence="1" id="KW-1185">Reference proteome</keyword>
<evidence type="ECO:0000313" key="2">
    <source>
        <dbReference type="WBParaSite" id="Hba_08143"/>
    </source>
</evidence>
<evidence type="ECO:0000313" key="1">
    <source>
        <dbReference type="Proteomes" id="UP000095283"/>
    </source>
</evidence>
<protein>
    <submittedName>
        <fullName evidence="2">Histidine phosphatase family protein</fullName>
    </submittedName>
</protein>
<dbReference type="Proteomes" id="UP000095283">
    <property type="component" value="Unplaced"/>
</dbReference>
<reference evidence="2" key="1">
    <citation type="submission" date="2016-11" db="UniProtKB">
        <authorList>
            <consortium name="WormBaseParasite"/>
        </authorList>
    </citation>
    <scope>IDENTIFICATION</scope>
</reference>
<dbReference type="AlphaFoldDB" id="A0A1I7WSI0"/>
<proteinExistence type="predicted"/>
<dbReference type="WBParaSite" id="Hba_08143">
    <property type="protein sequence ID" value="Hba_08143"/>
    <property type="gene ID" value="Hba_08143"/>
</dbReference>
<organism evidence="1 2">
    <name type="scientific">Heterorhabditis bacteriophora</name>
    <name type="common">Entomopathogenic nematode worm</name>
    <dbReference type="NCBI Taxonomy" id="37862"/>
    <lineage>
        <taxon>Eukaryota</taxon>
        <taxon>Metazoa</taxon>
        <taxon>Ecdysozoa</taxon>
        <taxon>Nematoda</taxon>
        <taxon>Chromadorea</taxon>
        <taxon>Rhabditida</taxon>
        <taxon>Rhabditina</taxon>
        <taxon>Rhabditomorpha</taxon>
        <taxon>Strongyloidea</taxon>
        <taxon>Heterorhabditidae</taxon>
        <taxon>Heterorhabditis</taxon>
    </lineage>
</organism>